<keyword evidence="2" id="KW-0813">Transport</keyword>
<evidence type="ECO:0000256" key="2">
    <source>
        <dbReference type="ARBA" id="ARBA00022448"/>
    </source>
</evidence>
<gene>
    <name evidence="8" type="ORF">F7O44_13145</name>
</gene>
<dbReference type="Pfam" id="PF04069">
    <property type="entry name" value="OpuAC"/>
    <property type="match status" value="1"/>
</dbReference>
<feature type="chain" id="PRO_5038644210" evidence="6">
    <location>
        <begin position="22"/>
        <end position="354"/>
    </location>
</feature>
<evidence type="ECO:0000313" key="8">
    <source>
        <dbReference type="EMBL" id="NDL58019.1"/>
    </source>
</evidence>
<feature type="compositionally biased region" description="Acidic residues" evidence="5">
    <location>
        <begin position="29"/>
        <end position="60"/>
    </location>
</feature>
<keyword evidence="9" id="KW-1185">Reference proteome</keyword>
<dbReference type="GO" id="GO:0031460">
    <property type="term" value="P:glycine betaine transport"/>
    <property type="evidence" value="ECO:0007669"/>
    <property type="project" value="TreeGrafter"/>
</dbReference>
<feature type="compositionally biased region" description="Acidic residues" evidence="5">
    <location>
        <begin position="77"/>
        <end position="87"/>
    </location>
</feature>
<dbReference type="AlphaFoldDB" id="A0A7K3M3Y3"/>
<feature type="region of interest" description="Disordered" evidence="5">
    <location>
        <begin position="29"/>
        <end position="87"/>
    </location>
</feature>
<keyword evidence="3" id="KW-1003">Cell membrane</keyword>
<dbReference type="PROSITE" id="PS51257">
    <property type="entry name" value="PROKAR_LIPOPROTEIN"/>
    <property type="match status" value="1"/>
</dbReference>
<name>A0A7K3M3Y3_9ACTN</name>
<dbReference type="PANTHER" id="PTHR47737:SF1">
    <property type="entry name" value="GLYCINE BETAINE_PROLINE BETAINE TRANSPORT SYSTEM PERMEASE PROTEIN PROW"/>
    <property type="match status" value="1"/>
</dbReference>
<dbReference type="Gene3D" id="3.40.190.10">
    <property type="entry name" value="Periplasmic binding protein-like II"/>
    <property type="match status" value="1"/>
</dbReference>
<dbReference type="GO" id="GO:0015226">
    <property type="term" value="F:carnitine transmembrane transporter activity"/>
    <property type="evidence" value="ECO:0007669"/>
    <property type="project" value="TreeGrafter"/>
</dbReference>
<dbReference type="PANTHER" id="PTHR47737">
    <property type="entry name" value="GLYCINE BETAINE/PROLINE BETAINE TRANSPORT SYSTEM PERMEASE PROTEIN PROW"/>
    <property type="match status" value="1"/>
</dbReference>
<evidence type="ECO:0000256" key="1">
    <source>
        <dbReference type="ARBA" id="ARBA00004236"/>
    </source>
</evidence>
<dbReference type="EMBL" id="WLZY01000004">
    <property type="protein sequence ID" value="NDL58019.1"/>
    <property type="molecule type" value="Genomic_DNA"/>
</dbReference>
<dbReference type="GO" id="GO:0005275">
    <property type="term" value="F:amine transmembrane transporter activity"/>
    <property type="evidence" value="ECO:0007669"/>
    <property type="project" value="TreeGrafter"/>
</dbReference>
<evidence type="ECO:0000313" key="9">
    <source>
        <dbReference type="Proteomes" id="UP000460435"/>
    </source>
</evidence>
<sequence>MRKSKLTALAAGLVAGGLVLAACGADDDAADDADVTAPGEEDPDEDEPDEDDPDEDDDVAATEWAPCDTTEGAAEIPDPEGTGDDETDLVIGIFDGWDESYASAYLFQAVLEDMGYSVSFEELEAGVTYAGVAAGDIDFMTDGWLPVTHPQYLDEYGDDMESLGCWYDNAKLTIAVNEDAPVQSLAELADYADEFDGSAVYGIDAGAGLTDITENEVFPTYELADGGWAFLDSSTPAMLAQLQASLDAGENVVVTLWHPHWAYDAFPIRDLEDPEGALGETEYIYNFGRSGFEADYPNVAQMLRNFSMTTDELAELENIMFSEDHYDGGDHEAAVAEWIADNQDFVDSLKAGTL</sequence>
<organism evidence="8 9">
    <name type="scientific">Phytoactinopolyspora mesophila</name>
    <dbReference type="NCBI Taxonomy" id="2650750"/>
    <lineage>
        <taxon>Bacteria</taxon>
        <taxon>Bacillati</taxon>
        <taxon>Actinomycetota</taxon>
        <taxon>Actinomycetes</taxon>
        <taxon>Jiangellales</taxon>
        <taxon>Jiangellaceae</taxon>
        <taxon>Phytoactinopolyspora</taxon>
    </lineage>
</organism>
<dbReference type="RefSeq" id="WP_162450715.1">
    <property type="nucleotide sequence ID" value="NZ_WLZY01000004.1"/>
</dbReference>
<accession>A0A7K3M3Y3</accession>
<evidence type="ECO:0000256" key="6">
    <source>
        <dbReference type="SAM" id="SignalP"/>
    </source>
</evidence>
<evidence type="ECO:0000256" key="4">
    <source>
        <dbReference type="ARBA" id="ARBA00023136"/>
    </source>
</evidence>
<feature type="domain" description="ABC-type glycine betaine transport system substrate-binding" evidence="7">
    <location>
        <begin position="88"/>
        <end position="340"/>
    </location>
</feature>
<dbReference type="GO" id="GO:0043190">
    <property type="term" value="C:ATP-binding cassette (ABC) transporter complex"/>
    <property type="evidence" value="ECO:0007669"/>
    <property type="project" value="InterPro"/>
</dbReference>
<dbReference type="CDD" id="cd13639">
    <property type="entry name" value="PBP2_OpuAC_like"/>
    <property type="match status" value="1"/>
</dbReference>
<feature type="signal peptide" evidence="6">
    <location>
        <begin position="1"/>
        <end position="21"/>
    </location>
</feature>
<dbReference type="Gene3D" id="3.40.190.100">
    <property type="entry name" value="Glycine betaine-binding periplasmic protein, domain 2"/>
    <property type="match status" value="1"/>
</dbReference>
<comment type="caution">
    <text evidence="8">The sequence shown here is derived from an EMBL/GenBank/DDBJ whole genome shotgun (WGS) entry which is preliminary data.</text>
</comment>
<evidence type="ECO:0000256" key="3">
    <source>
        <dbReference type="ARBA" id="ARBA00022475"/>
    </source>
</evidence>
<dbReference type="InterPro" id="IPR007210">
    <property type="entry name" value="ABC_Gly_betaine_transp_sub-bd"/>
</dbReference>
<dbReference type="SUPFAM" id="SSF53850">
    <property type="entry name" value="Periplasmic binding protein-like II"/>
    <property type="match status" value="1"/>
</dbReference>
<protein>
    <submittedName>
        <fullName evidence="8">Glycine/betaine ABC transporter substrate-binding protein</fullName>
    </submittedName>
</protein>
<dbReference type="Proteomes" id="UP000460435">
    <property type="component" value="Unassembled WGS sequence"/>
</dbReference>
<reference evidence="8 9" key="1">
    <citation type="submission" date="2019-11" db="EMBL/GenBank/DDBJ databases">
        <authorList>
            <person name="Li X.-J."/>
            <person name="Feng X.-M."/>
        </authorList>
    </citation>
    <scope>NUCLEOTIDE SEQUENCE [LARGE SCALE GENOMIC DNA]</scope>
    <source>
        <strain evidence="8 9">XMNu-373</strain>
    </source>
</reference>
<proteinExistence type="predicted"/>
<comment type="subcellular location">
    <subcellularLocation>
        <location evidence="1">Cell membrane</location>
    </subcellularLocation>
</comment>
<keyword evidence="6" id="KW-0732">Signal</keyword>
<evidence type="ECO:0000256" key="5">
    <source>
        <dbReference type="SAM" id="MobiDB-lite"/>
    </source>
</evidence>
<keyword evidence="4" id="KW-0472">Membrane</keyword>
<dbReference type="GO" id="GO:0015871">
    <property type="term" value="P:choline transport"/>
    <property type="evidence" value="ECO:0007669"/>
    <property type="project" value="TreeGrafter"/>
</dbReference>
<evidence type="ECO:0000259" key="7">
    <source>
        <dbReference type="Pfam" id="PF04069"/>
    </source>
</evidence>